<accession>A0ABQ1P3P9</accession>
<sequence length="89" mass="9816">MTDLLGSLAGSGPRGPEGPDAPQCSRRGCRAAAAWRLRWNNPRIHPPERRKEWLACAEHRDWLQTYLTERGLWRETLPLTPGTGGGAGA</sequence>
<evidence type="ECO:0008006" key="4">
    <source>
        <dbReference type="Google" id="ProtNLM"/>
    </source>
</evidence>
<reference evidence="3" key="1">
    <citation type="journal article" date="2019" name="Int. J. Syst. Evol. Microbiol.">
        <title>The Global Catalogue of Microorganisms (GCM) 10K type strain sequencing project: providing services to taxonomists for standard genome sequencing and annotation.</title>
        <authorList>
            <consortium name="The Broad Institute Genomics Platform"/>
            <consortium name="The Broad Institute Genome Sequencing Center for Infectious Disease"/>
            <person name="Wu L."/>
            <person name="Ma J."/>
        </authorList>
    </citation>
    <scope>NUCLEOTIDE SEQUENCE [LARGE SCALE GENOMIC DNA]</scope>
    <source>
        <strain evidence="3">CGMCC 1.15480</strain>
    </source>
</reference>
<proteinExistence type="predicted"/>
<comment type="caution">
    <text evidence="2">The sequence shown here is derived from an EMBL/GenBank/DDBJ whole genome shotgun (WGS) entry which is preliminary data.</text>
</comment>
<evidence type="ECO:0000313" key="3">
    <source>
        <dbReference type="Proteomes" id="UP000597761"/>
    </source>
</evidence>
<dbReference type="EMBL" id="BMJI01000006">
    <property type="protein sequence ID" value="GGC88329.1"/>
    <property type="molecule type" value="Genomic_DNA"/>
</dbReference>
<gene>
    <name evidence="2" type="ORF">GCM10011512_14110</name>
</gene>
<feature type="region of interest" description="Disordered" evidence="1">
    <location>
        <begin position="1"/>
        <end position="26"/>
    </location>
</feature>
<name>A0ABQ1P3P9_9MICC</name>
<dbReference type="RefSeq" id="WP_188667633.1">
    <property type="nucleotide sequence ID" value="NZ_BMJI01000006.1"/>
</dbReference>
<evidence type="ECO:0000313" key="2">
    <source>
        <dbReference type="EMBL" id="GGC88329.1"/>
    </source>
</evidence>
<evidence type="ECO:0000256" key="1">
    <source>
        <dbReference type="SAM" id="MobiDB-lite"/>
    </source>
</evidence>
<dbReference type="Proteomes" id="UP000597761">
    <property type="component" value="Unassembled WGS sequence"/>
</dbReference>
<protein>
    <recommendedName>
        <fullName evidence="4">Acetone carboxylase</fullName>
    </recommendedName>
</protein>
<keyword evidence="3" id="KW-1185">Reference proteome</keyword>
<organism evidence="2 3">
    <name type="scientific">Tersicoccus solisilvae</name>
    <dbReference type="NCBI Taxonomy" id="1882339"/>
    <lineage>
        <taxon>Bacteria</taxon>
        <taxon>Bacillati</taxon>
        <taxon>Actinomycetota</taxon>
        <taxon>Actinomycetes</taxon>
        <taxon>Micrococcales</taxon>
        <taxon>Micrococcaceae</taxon>
        <taxon>Tersicoccus</taxon>
    </lineage>
</organism>